<accession>A0A9I9E9U6</accession>
<reference evidence="1" key="1">
    <citation type="submission" date="2023-03" db="UniProtKB">
        <authorList>
            <consortium name="EnsemblPlants"/>
        </authorList>
    </citation>
    <scope>IDENTIFICATION</scope>
</reference>
<name>A0A9I9E9U6_CUCME</name>
<dbReference type="EnsemblPlants" id="MELO3C030808.2.1">
    <property type="protein sequence ID" value="MELO3C030808.2.1"/>
    <property type="gene ID" value="MELO3C030808.2"/>
</dbReference>
<dbReference type="Gramene" id="MELO3C030808.2.1">
    <property type="protein sequence ID" value="MELO3C030808.2.1"/>
    <property type="gene ID" value="MELO3C030808.2"/>
</dbReference>
<proteinExistence type="predicted"/>
<evidence type="ECO:0000313" key="1">
    <source>
        <dbReference type="EnsemblPlants" id="MELO3C030808.2.1"/>
    </source>
</evidence>
<organism evidence="1">
    <name type="scientific">Cucumis melo</name>
    <name type="common">Muskmelon</name>
    <dbReference type="NCBI Taxonomy" id="3656"/>
    <lineage>
        <taxon>Eukaryota</taxon>
        <taxon>Viridiplantae</taxon>
        <taxon>Streptophyta</taxon>
        <taxon>Embryophyta</taxon>
        <taxon>Tracheophyta</taxon>
        <taxon>Spermatophyta</taxon>
        <taxon>Magnoliopsida</taxon>
        <taxon>eudicotyledons</taxon>
        <taxon>Gunneridae</taxon>
        <taxon>Pentapetalae</taxon>
        <taxon>rosids</taxon>
        <taxon>fabids</taxon>
        <taxon>Cucurbitales</taxon>
        <taxon>Cucurbitaceae</taxon>
        <taxon>Benincaseae</taxon>
        <taxon>Cucumis</taxon>
    </lineage>
</organism>
<sequence>MKMLLFFIFTKSMKFVSLSNNFTPPLSILTRSLLWVLIEMNHSHGSFISTRFMLVEPLPKRERAPMDLWTGQFDQITSR</sequence>
<protein>
    <submittedName>
        <fullName evidence="1">Uncharacterized protein</fullName>
    </submittedName>
</protein>
<dbReference type="AlphaFoldDB" id="A0A9I9E9U6"/>